<feature type="region of interest" description="Disordered" evidence="1">
    <location>
        <begin position="1"/>
        <end position="223"/>
    </location>
</feature>
<dbReference type="GO" id="GO:0003682">
    <property type="term" value="F:chromatin binding"/>
    <property type="evidence" value="ECO:0007669"/>
    <property type="project" value="TreeGrafter"/>
</dbReference>
<name>A0A7L1XKU2_9AVES</name>
<dbReference type="PANTHER" id="PTHR13578">
    <property type="entry name" value="ADDITIONAL SEX COMBS LIKE PROTEIN ASXL"/>
    <property type="match status" value="1"/>
</dbReference>
<dbReference type="InterPro" id="IPR024811">
    <property type="entry name" value="ASX/ASX-like"/>
</dbReference>
<gene>
    <name evidence="2" type="primary">Asxl2</name>
    <name evidence="2" type="ORF">THIORB_R15694</name>
</gene>
<feature type="compositionally biased region" description="Basic and acidic residues" evidence="1">
    <location>
        <begin position="1"/>
        <end position="16"/>
    </location>
</feature>
<dbReference type="GO" id="GO:0035517">
    <property type="term" value="C:PR-DUB complex"/>
    <property type="evidence" value="ECO:0007669"/>
    <property type="project" value="TreeGrafter"/>
</dbReference>
<dbReference type="EMBL" id="VXBW01005394">
    <property type="protein sequence ID" value="NXP10793.1"/>
    <property type="molecule type" value="Genomic_DNA"/>
</dbReference>
<feature type="compositionally biased region" description="Basic and acidic residues" evidence="1">
    <location>
        <begin position="128"/>
        <end position="149"/>
    </location>
</feature>
<dbReference type="GO" id="GO:0045944">
    <property type="term" value="P:positive regulation of transcription by RNA polymerase II"/>
    <property type="evidence" value="ECO:0007669"/>
    <property type="project" value="TreeGrafter"/>
</dbReference>
<feature type="non-terminal residue" evidence="2">
    <location>
        <position position="223"/>
    </location>
</feature>
<evidence type="ECO:0000313" key="2">
    <source>
        <dbReference type="EMBL" id="NXP10793.1"/>
    </source>
</evidence>
<evidence type="ECO:0000313" key="3">
    <source>
        <dbReference type="Proteomes" id="UP000565698"/>
    </source>
</evidence>
<dbReference type="GO" id="GO:0009887">
    <property type="term" value="P:animal organ morphogenesis"/>
    <property type="evidence" value="ECO:0007669"/>
    <property type="project" value="TreeGrafter"/>
</dbReference>
<organism evidence="2 3">
    <name type="scientific">Thinocorus orbignyianus</name>
    <dbReference type="NCBI Taxonomy" id="161742"/>
    <lineage>
        <taxon>Eukaryota</taxon>
        <taxon>Metazoa</taxon>
        <taxon>Chordata</taxon>
        <taxon>Craniata</taxon>
        <taxon>Vertebrata</taxon>
        <taxon>Euteleostomi</taxon>
        <taxon>Archelosauria</taxon>
        <taxon>Archosauria</taxon>
        <taxon>Dinosauria</taxon>
        <taxon>Saurischia</taxon>
        <taxon>Theropoda</taxon>
        <taxon>Coelurosauria</taxon>
        <taxon>Aves</taxon>
        <taxon>Neognathae</taxon>
        <taxon>Neoaves</taxon>
        <taxon>Aequornithes</taxon>
        <taxon>Ciconiiformes</taxon>
        <taxon>Thinocoridae</taxon>
        <taxon>Thinocorus</taxon>
    </lineage>
</organism>
<feature type="non-terminal residue" evidence="2">
    <location>
        <position position="1"/>
    </location>
</feature>
<dbReference type="OrthoDB" id="9348951at2759"/>
<accession>A0A7L1XKU2</accession>
<reference evidence="2 3" key="1">
    <citation type="submission" date="2019-09" db="EMBL/GenBank/DDBJ databases">
        <title>Bird 10,000 Genomes (B10K) Project - Family phase.</title>
        <authorList>
            <person name="Zhang G."/>
        </authorList>
    </citation>
    <scope>NUCLEOTIDE SEQUENCE [LARGE SCALE GENOMIC DNA]</scope>
    <source>
        <strain evidence="2">B10K-DU-002-47</strain>
        <tissue evidence="2">Muscle</tissue>
    </source>
</reference>
<dbReference type="AlphaFoldDB" id="A0A7L1XKU2"/>
<protein>
    <submittedName>
        <fullName evidence="2">ASXL2 protein</fullName>
    </submittedName>
</protein>
<sequence>APATKRGAEERREDTQPKAARPAETSVSPGTARPSDRTLPVRERIPGESSPEKPQTATTQKPEEARKQPVPRAALATETVSASGLAPSKPKSPDAPEVLAQVKSPVTAPEPPEKKPPVPEEMEVSLEAQKRKSESRDEAVLAPEKRPRLAESCQPRAPCRGQPQPFPAAGTTVPRVPPLKIPVSRISPMPFPTNQVSPRARFPISFPSPGRTGARTLADIKAK</sequence>
<feature type="compositionally biased region" description="Basic and acidic residues" evidence="1">
    <location>
        <begin position="34"/>
        <end position="46"/>
    </location>
</feature>
<comment type="caution">
    <text evidence="2">The sequence shown here is derived from an EMBL/GenBank/DDBJ whole genome shotgun (WGS) entry which is preliminary data.</text>
</comment>
<dbReference type="GO" id="GO:0042975">
    <property type="term" value="F:peroxisome proliferator activated receptor binding"/>
    <property type="evidence" value="ECO:0007669"/>
    <property type="project" value="TreeGrafter"/>
</dbReference>
<evidence type="ECO:0000256" key="1">
    <source>
        <dbReference type="SAM" id="MobiDB-lite"/>
    </source>
</evidence>
<dbReference type="PANTHER" id="PTHR13578:SF11">
    <property type="entry name" value="POLYCOMB GROUP PROTEIN ASXL2-RELATED"/>
    <property type="match status" value="1"/>
</dbReference>
<dbReference type="Proteomes" id="UP000565698">
    <property type="component" value="Unassembled WGS sequence"/>
</dbReference>
<proteinExistence type="predicted"/>
<keyword evidence="3" id="KW-1185">Reference proteome</keyword>